<protein>
    <submittedName>
        <fullName evidence="6">Cytochrome C oxidase subunit II</fullName>
    </submittedName>
</protein>
<evidence type="ECO:0000259" key="5">
    <source>
        <dbReference type="PROSITE" id="PS50857"/>
    </source>
</evidence>
<dbReference type="PROSITE" id="PS50857">
    <property type="entry name" value="COX2_CUA"/>
    <property type="match status" value="1"/>
</dbReference>
<dbReference type="PANTHER" id="PTHR42838">
    <property type="entry name" value="CYTOCHROME C OXIDASE SUBUNIT II"/>
    <property type="match status" value="1"/>
</dbReference>
<evidence type="ECO:0000256" key="1">
    <source>
        <dbReference type="ARBA" id="ARBA00004418"/>
    </source>
</evidence>
<dbReference type="SUPFAM" id="SSF49503">
    <property type="entry name" value="Cupredoxins"/>
    <property type="match status" value="1"/>
</dbReference>
<dbReference type="AlphaFoldDB" id="A0A4Y9S4B9"/>
<dbReference type="GO" id="GO:0004129">
    <property type="term" value="F:cytochrome-c oxidase activity"/>
    <property type="evidence" value="ECO:0007669"/>
    <property type="project" value="InterPro"/>
</dbReference>
<organism evidence="6 7">
    <name type="scientific">Zemynaea arenosa</name>
    <dbReference type="NCBI Taxonomy" id="2561931"/>
    <lineage>
        <taxon>Bacteria</taxon>
        <taxon>Pseudomonadati</taxon>
        <taxon>Pseudomonadota</taxon>
        <taxon>Betaproteobacteria</taxon>
        <taxon>Burkholderiales</taxon>
        <taxon>Oxalobacteraceae</taxon>
        <taxon>Telluria group</taxon>
        <taxon>Zemynaea</taxon>
    </lineage>
</organism>
<dbReference type="GO" id="GO:0016020">
    <property type="term" value="C:membrane"/>
    <property type="evidence" value="ECO:0007669"/>
    <property type="project" value="InterPro"/>
</dbReference>
<keyword evidence="4" id="KW-0472">Membrane</keyword>
<dbReference type="GO" id="GO:0005507">
    <property type="term" value="F:copper ion binding"/>
    <property type="evidence" value="ECO:0007669"/>
    <property type="project" value="InterPro"/>
</dbReference>
<dbReference type="InterPro" id="IPR051403">
    <property type="entry name" value="NosZ/Cyto_c_oxidase_sub2"/>
</dbReference>
<proteinExistence type="predicted"/>
<dbReference type="Pfam" id="PF00116">
    <property type="entry name" value="COX2"/>
    <property type="match status" value="1"/>
</dbReference>
<feature type="domain" description="Cytochrome oxidase subunit II copper A binding" evidence="5">
    <location>
        <begin position="81"/>
        <end position="183"/>
    </location>
</feature>
<comment type="caution">
    <text evidence="6">The sequence shown here is derived from an EMBL/GenBank/DDBJ whole genome shotgun (WGS) entry which is preliminary data.</text>
</comment>
<evidence type="ECO:0000256" key="4">
    <source>
        <dbReference type="SAM" id="Phobius"/>
    </source>
</evidence>
<reference evidence="6 7" key="1">
    <citation type="submission" date="2019-03" db="EMBL/GenBank/DDBJ databases">
        <title>Draft Genome Sequence of Massilia arenosa sp. nov., a Novel Massilia Species Isolated from a Sandy-loam Maize Soil.</title>
        <authorList>
            <person name="Raths R."/>
            <person name="Peta V."/>
            <person name="Bucking H."/>
        </authorList>
    </citation>
    <scope>NUCLEOTIDE SEQUENCE [LARGE SCALE GENOMIC DNA]</scope>
    <source>
        <strain evidence="6 7">MC02</strain>
    </source>
</reference>
<dbReference type="InterPro" id="IPR002429">
    <property type="entry name" value="CcO_II-like_C"/>
</dbReference>
<keyword evidence="3" id="KW-0186">Copper</keyword>
<dbReference type="InterPro" id="IPR001505">
    <property type="entry name" value="Copper_CuA"/>
</dbReference>
<keyword evidence="4" id="KW-1133">Transmembrane helix</keyword>
<accession>A0A4Y9S4B9</accession>
<dbReference type="EMBL" id="SPVF01000239">
    <property type="protein sequence ID" value="TFW14856.1"/>
    <property type="molecule type" value="Genomic_DNA"/>
</dbReference>
<dbReference type="PROSITE" id="PS00078">
    <property type="entry name" value="COX2"/>
    <property type="match status" value="1"/>
</dbReference>
<dbReference type="Gene3D" id="2.60.40.420">
    <property type="entry name" value="Cupredoxins - blue copper proteins"/>
    <property type="match status" value="1"/>
</dbReference>
<evidence type="ECO:0000313" key="6">
    <source>
        <dbReference type="EMBL" id="TFW14856.1"/>
    </source>
</evidence>
<dbReference type="InterPro" id="IPR008972">
    <property type="entry name" value="Cupredoxin"/>
</dbReference>
<sequence length="194" mass="21035">MEAHDARGAHAASPHAVAEKAEARWAWIVGAVIAFLLVMMAYMSLHWISMPATRTETIDPTTLHLAGEFVERNLGTAREADGKLTLRVVANQYSFTPQCILVPADTPVLIRATSADVVHGFSVTGTNVNTMLVPGYVSSFEARFHKTGDFLMPCHEYCGTGHAAMWAHVKVVPQAEFDQALSRAAAGRASCVER</sequence>
<dbReference type="Proteomes" id="UP000298438">
    <property type="component" value="Unassembled WGS sequence"/>
</dbReference>
<dbReference type="OrthoDB" id="9759695at2"/>
<keyword evidence="2" id="KW-0479">Metal-binding</keyword>
<evidence type="ECO:0000256" key="2">
    <source>
        <dbReference type="ARBA" id="ARBA00022723"/>
    </source>
</evidence>
<dbReference type="PANTHER" id="PTHR42838:SF2">
    <property type="entry name" value="NITROUS-OXIDE REDUCTASE"/>
    <property type="match status" value="1"/>
</dbReference>
<keyword evidence="4" id="KW-0812">Transmembrane</keyword>
<feature type="transmembrane region" description="Helical" evidence="4">
    <location>
        <begin position="25"/>
        <end position="45"/>
    </location>
</feature>
<evidence type="ECO:0000313" key="7">
    <source>
        <dbReference type="Proteomes" id="UP000298438"/>
    </source>
</evidence>
<dbReference type="GO" id="GO:0042597">
    <property type="term" value="C:periplasmic space"/>
    <property type="evidence" value="ECO:0007669"/>
    <property type="project" value="UniProtKB-SubCell"/>
</dbReference>
<dbReference type="RefSeq" id="WP_135208741.1">
    <property type="nucleotide sequence ID" value="NZ_SPVF01000239.1"/>
</dbReference>
<keyword evidence="7" id="KW-1185">Reference proteome</keyword>
<name>A0A4Y9S4B9_9BURK</name>
<gene>
    <name evidence="6" type="ORF">E4L96_18765</name>
</gene>
<comment type="subcellular location">
    <subcellularLocation>
        <location evidence="1">Periplasm</location>
    </subcellularLocation>
</comment>
<evidence type="ECO:0000256" key="3">
    <source>
        <dbReference type="ARBA" id="ARBA00023008"/>
    </source>
</evidence>